<feature type="region of interest" description="Disordered" evidence="6">
    <location>
        <begin position="1257"/>
        <end position="1501"/>
    </location>
</feature>
<dbReference type="PANTHER" id="PTHR12663">
    <property type="entry name" value="ANDROGEN INDUCED INHIBITOR OF PROLIFERATION AS3 / PDS5-RELATED"/>
    <property type="match status" value="1"/>
</dbReference>
<evidence type="ECO:0000313" key="9">
    <source>
        <dbReference type="Proteomes" id="UP000006039"/>
    </source>
</evidence>
<dbReference type="GeneID" id="20349919"/>
<reference evidence="8" key="5">
    <citation type="submission" date="2018-04" db="UniProtKB">
        <authorList>
            <consortium name="EnsemblFungi"/>
        </authorList>
    </citation>
    <scope>IDENTIFICATION</scope>
    <source>
        <strain evidence="8">R3-111a-1</strain>
    </source>
</reference>
<evidence type="ECO:0008006" key="10">
    <source>
        <dbReference type="Google" id="ProtNLM"/>
    </source>
</evidence>
<name>J3P7H0_GAET3</name>
<dbReference type="Proteomes" id="UP000006039">
    <property type="component" value="Unassembled WGS sequence"/>
</dbReference>
<keyword evidence="4" id="KW-0539">Nucleus</keyword>
<dbReference type="GO" id="GO:0005634">
    <property type="term" value="C:nucleus"/>
    <property type="evidence" value="ECO:0007669"/>
    <property type="project" value="UniProtKB-SubCell"/>
</dbReference>
<feature type="compositionally biased region" description="Low complexity" evidence="6">
    <location>
        <begin position="1311"/>
        <end position="1320"/>
    </location>
</feature>
<keyword evidence="2" id="KW-0132">Cell division</keyword>
<proteinExistence type="predicted"/>
<dbReference type="GO" id="GO:0000785">
    <property type="term" value="C:chromatin"/>
    <property type="evidence" value="ECO:0007669"/>
    <property type="project" value="TreeGrafter"/>
</dbReference>
<protein>
    <recommendedName>
        <fullName evidence="10">Sister chromatid cohesion protein PDS5</fullName>
    </recommendedName>
</protein>
<feature type="compositionally biased region" description="Acidic residues" evidence="6">
    <location>
        <begin position="1405"/>
        <end position="1436"/>
    </location>
</feature>
<feature type="region of interest" description="Disordered" evidence="6">
    <location>
        <begin position="289"/>
        <end position="312"/>
    </location>
</feature>
<evidence type="ECO:0000313" key="7">
    <source>
        <dbReference type="EMBL" id="EJT72601.1"/>
    </source>
</evidence>
<reference evidence="7" key="3">
    <citation type="submission" date="2010-09" db="EMBL/GenBank/DDBJ databases">
        <title>Annotation of Gaeumannomyces graminis var. tritici R3-111a-1.</title>
        <authorList>
            <consortium name="The Broad Institute Genome Sequencing Platform"/>
            <person name="Ma L.-J."/>
            <person name="Dead R."/>
            <person name="Young S.K."/>
            <person name="Zeng Q."/>
            <person name="Gargeya S."/>
            <person name="Fitzgerald M."/>
            <person name="Haas B."/>
            <person name="Abouelleil A."/>
            <person name="Alvarado L."/>
            <person name="Arachchi H.M."/>
            <person name="Berlin A."/>
            <person name="Brown A."/>
            <person name="Chapman S.B."/>
            <person name="Chen Z."/>
            <person name="Dunbar C."/>
            <person name="Freedman E."/>
            <person name="Gearin G."/>
            <person name="Gellesch M."/>
            <person name="Goldberg J."/>
            <person name="Griggs A."/>
            <person name="Gujja S."/>
            <person name="Heiman D."/>
            <person name="Howarth C."/>
            <person name="Larson L."/>
            <person name="Lui A."/>
            <person name="MacDonald P.J.P."/>
            <person name="Mehta T."/>
            <person name="Montmayeur A."/>
            <person name="Murphy C."/>
            <person name="Neiman D."/>
            <person name="Pearson M."/>
            <person name="Priest M."/>
            <person name="Roberts A."/>
            <person name="Saif S."/>
            <person name="Shea T."/>
            <person name="Shenoy N."/>
            <person name="Sisk P."/>
            <person name="Stolte C."/>
            <person name="Sykes S."/>
            <person name="Yandava C."/>
            <person name="Wortman J."/>
            <person name="Nusbaum C."/>
            <person name="Birren B."/>
        </authorList>
    </citation>
    <scope>NUCLEOTIDE SEQUENCE</scope>
    <source>
        <strain evidence="7">R3-111a-1</strain>
    </source>
</reference>
<evidence type="ECO:0000313" key="8">
    <source>
        <dbReference type="EnsemblFungi" id="EJT72601"/>
    </source>
</evidence>
<evidence type="ECO:0000256" key="6">
    <source>
        <dbReference type="SAM" id="MobiDB-lite"/>
    </source>
</evidence>
<dbReference type="GO" id="GO:0006281">
    <property type="term" value="P:DNA repair"/>
    <property type="evidence" value="ECO:0007669"/>
    <property type="project" value="TreeGrafter"/>
</dbReference>
<feature type="compositionally biased region" description="Acidic residues" evidence="6">
    <location>
        <begin position="1341"/>
        <end position="1361"/>
    </location>
</feature>
<feature type="compositionally biased region" description="Low complexity" evidence="6">
    <location>
        <begin position="1446"/>
        <end position="1480"/>
    </location>
</feature>
<dbReference type="GO" id="GO:0051301">
    <property type="term" value="P:cell division"/>
    <property type="evidence" value="ECO:0007669"/>
    <property type="project" value="UniProtKB-KW"/>
</dbReference>
<dbReference type="SUPFAM" id="SSF48371">
    <property type="entry name" value="ARM repeat"/>
    <property type="match status" value="1"/>
</dbReference>
<organism evidence="7">
    <name type="scientific">Gaeumannomyces tritici (strain R3-111a-1)</name>
    <name type="common">Wheat and barley take-all root rot fungus</name>
    <name type="synonym">Gaeumannomyces graminis var. tritici</name>
    <dbReference type="NCBI Taxonomy" id="644352"/>
    <lineage>
        <taxon>Eukaryota</taxon>
        <taxon>Fungi</taxon>
        <taxon>Dikarya</taxon>
        <taxon>Ascomycota</taxon>
        <taxon>Pezizomycotina</taxon>
        <taxon>Sordariomycetes</taxon>
        <taxon>Sordariomycetidae</taxon>
        <taxon>Magnaporthales</taxon>
        <taxon>Magnaporthaceae</taxon>
        <taxon>Gaeumannomyces</taxon>
    </lineage>
</organism>
<feature type="region of interest" description="Disordered" evidence="6">
    <location>
        <begin position="1"/>
        <end position="20"/>
    </location>
</feature>
<keyword evidence="3" id="KW-0498">Mitosis</keyword>
<feature type="compositionally biased region" description="Low complexity" evidence="6">
    <location>
        <begin position="1"/>
        <end position="12"/>
    </location>
</feature>
<evidence type="ECO:0000256" key="2">
    <source>
        <dbReference type="ARBA" id="ARBA00022618"/>
    </source>
</evidence>
<dbReference type="STRING" id="644352.J3P7H0"/>
<dbReference type="EMBL" id="GL385399">
    <property type="protein sequence ID" value="EJT72601.1"/>
    <property type="molecule type" value="Genomic_DNA"/>
</dbReference>
<dbReference type="InterPro" id="IPR039776">
    <property type="entry name" value="Pds5"/>
</dbReference>
<evidence type="ECO:0000256" key="1">
    <source>
        <dbReference type="ARBA" id="ARBA00004123"/>
    </source>
</evidence>
<dbReference type="VEuPathDB" id="FungiDB:GGTG_09461"/>
<dbReference type="Pfam" id="PF20168">
    <property type="entry name" value="PDS5"/>
    <property type="match status" value="1"/>
</dbReference>
<dbReference type="EnsemblFungi" id="EJT72601">
    <property type="protein sequence ID" value="EJT72601"/>
    <property type="gene ID" value="GGTG_09461"/>
</dbReference>
<feature type="compositionally biased region" description="Low complexity" evidence="6">
    <location>
        <begin position="599"/>
        <end position="613"/>
    </location>
</feature>
<dbReference type="eggNOG" id="KOG1525">
    <property type="taxonomic scope" value="Eukaryota"/>
</dbReference>
<dbReference type="FunCoup" id="J3P7H0">
    <property type="interactions" value="872"/>
</dbReference>
<dbReference type="PANTHER" id="PTHR12663:SF0">
    <property type="entry name" value="PRECOCIOUS DISSOCIATION OF SISTERS 5, ISOFORM A"/>
    <property type="match status" value="1"/>
</dbReference>
<evidence type="ECO:0000256" key="5">
    <source>
        <dbReference type="ARBA" id="ARBA00023306"/>
    </source>
</evidence>
<feature type="compositionally biased region" description="Low complexity" evidence="6">
    <location>
        <begin position="1376"/>
        <end position="1390"/>
    </location>
</feature>
<evidence type="ECO:0000256" key="4">
    <source>
        <dbReference type="ARBA" id="ARBA00023242"/>
    </source>
</evidence>
<dbReference type="RefSeq" id="XP_009225575.1">
    <property type="nucleotide sequence ID" value="XM_009227311.1"/>
</dbReference>
<evidence type="ECO:0000256" key="3">
    <source>
        <dbReference type="ARBA" id="ARBA00022776"/>
    </source>
</evidence>
<dbReference type="CDD" id="cd19953">
    <property type="entry name" value="PDS5"/>
    <property type="match status" value="1"/>
</dbReference>
<gene>
    <name evidence="8" type="primary">20349919</name>
    <name evidence="7" type="ORF">GGTG_09461</name>
</gene>
<reference evidence="7" key="2">
    <citation type="submission" date="2010-07" db="EMBL/GenBank/DDBJ databases">
        <authorList>
            <consortium name="The Broad Institute Genome Sequencing Platform"/>
            <consortium name="Broad Institute Genome Sequencing Center for Infectious Disease"/>
            <person name="Ma L.-J."/>
            <person name="Dead R."/>
            <person name="Young S."/>
            <person name="Zeng Q."/>
            <person name="Koehrsen M."/>
            <person name="Alvarado L."/>
            <person name="Berlin A."/>
            <person name="Chapman S.B."/>
            <person name="Chen Z."/>
            <person name="Freedman E."/>
            <person name="Gellesch M."/>
            <person name="Goldberg J."/>
            <person name="Griggs A."/>
            <person name="Gujja S."/>
            <person name="Heilman E.R."/>
            <person name="Heiman D."/>
            <person name="Hepburn T."/>
            <person name="Howarth C."/>
            <person name="Jen D."/>
            <person name="Larson L."/>
            <person name="Mehta T."/>
            <person name="Neiman D."/>
            <person name="Pearson M."/>
            <person name="Roberts A."/>
            <person name="Saif S."/>
            <person name="Shea T."/>
            <person name="Shenoy N."/>
            <person name="Sisk P."/>
            <person name="Stolte C."/>
            <person name="Sykes S."/>
            <person name="Walk T."/>
            <person name="White J."/>
            <person name="Yandava C."/>
            <person name="Haas B."/>
            <person name="Nusbaum C."/>
            <person name="Birren B."/>
        </authorList>
    </citation>
    <scope>NUCLEOTIDE SEQUENCE</scope>
    <source>
        <strain evidence="7">R3-111a-1</strain>
    </source>
</reference>
<accession>J3P7H0</accession>
<keyword evidence="9" id="KW-1185">Reference proteome</keyword>
<feature type="region of interest" description="Disordered" evidence="6">
    <location>
        <begin position="594"/>
        <end position="614"/>
    </location>
</feature>
<dbReference type="InterPro" id="IPR016024">
    <property type="entry name" value="ARM-type_fold"/>
</dbReference>
<keyword evidence="5" id="KW-0131">Cell cycle</keyword>
<dbReference type="OrthoDB" id="200660at2759"/>
<sequence>MAPTRRSAAAAAVEEESEPEEGLVRLKFDQSLTWRAGKPIQTGELHRRLDTLSKELSELEQETTDKDSLTKVAKELVSHNLLTHKDKGVKAFVACCLVDVLRVCAPNAPFTPAQLKDVFNLFITSIFPALQDPSHTYNTQHKYVLSSLAEVQSIVLLNDIDNNEALLLHLFSTFFDAVSGPKSASGERISKDVELHMVDVLVTVIDEGTSLPGKVVDVIMAQFLRAAAPVGGAKDRSGVDEGQSTLLLKTEPEAYQMAKQVCNSCPDKMARFVAQYFGDVIMDVTNLGGRSNGHKGGDESEEEEAAGGPSEADLKELRKAHQLLRELWRACPLILPNVIAQVDAELNAENLHLRQLATETLGDMISGIGAAGPPPPPIIDPAAYPTPTLADVDLESDSTPPANVLTAPLSPQSFPQTHPSVFHNFVNRKNDKSPAVRAAWTTAVGYILSTSAGGVGLSRDEESLLVKGLAEKIGDSDDRVRLASIRAIECFSFREVIRKLAPDGSVTKEGSVLGNLGDRIRDRKSTVRVEAMTLLGKLWAACTGELVSNPETVSALAGIPNRIFSLVYVNDPEINKLLDRVRFEVLVPLSFPNVPKNPSKTTNGGSQGQSQTQPAFDADAIRAHRILLMGDSMDTNNKKAFLSLQNRQAQFADFVDKFVDTCEEYNGGVGSGDKAKLAAKKVASSITYLTQFFPDEVKVKEDLHKFAKANDRRSYSLIKYATSRESDFKTVHRALKELSKRYKAQPSLADTVLTLLLRCANIMYNKSHLSTFLEYSKTDQDGLSAIAHEILNEISQKNPTLFKTHIGSLCKDLQDEAPTANKPNEPIVVETLKACASFAVKYPKDIPSDNSFNQTLVNYALYGKPPKAAKYAVNVLLTRADDKGMVAATGLLQKIMKDFGYGAPHFLNKLAAICQLGLLAPKVADDYEDTILGMALEQVLKKVRTTEPAPEGGWVEDADMDEECQAKLLSVKILANRLRSVSDIETARKNSETVLKLLRELVTKEGEVCKEKPTPIHHRKRLRLLAAQLMLKIATKFDDLVSPSDFNRLAEVAQDVSGHVRRRFIEKLQKYLSLGKLRARFYTIIFMTAYEPSEQFRSDIEIWIRSRVRHLQESNAAGLDSVLPRLISLLAHHPDFDLDLDSLVSQGHYMLFYISNVATESNLGLIQKYAERTKQVYDGIDEEKSENIYVLCDLALAVIKAWQEKRGWTSVPYPGKVGLPKGLFKGLPSHDAAQRIADKQWIPDGVDEKIEDLIRSIDRKKKRKHDDRTDQQNPAKKARPTKSSHPKERKTPKPSKKSSSSRSRPSKPKKVPASSSSPVPDSERRRSGRSRLSKSYMERDSSEDDEEMLEGVAEWDYESGSDAEGPRPRETKRQAAADSDGSGSPLSSPEPMEEDEKEEEKQDNSEEETTAANDEGADADEEDQGGDEDREEEEEETVRPTRSNGRRAAASRSAKATPKKPASTEKSGAKATAGTTTRLATRSKPRTRQREADNMEDDSDE</sequence>
<comment type="subcellular location">
    <subcellularLocation>
        <location evidence="1">Nucleus</location>
    </subcellularLocation>
</comment>
<reference evidence="8" key="4">
    <citation type="journal article" date="2015" name="G3 (Bethesda)">
        <title>Genome sequences of three phytopathogenic species of the Magnaporthaceae family of fungi.</title>
        <authorList>
            <person name="Okagaki L.H."/>
            <person name="Nunes C.C."/>
            <person name="Sailsbery J."/>
            <person name="Clay B."/>
            <person name="Brown D."/>
            <person name="John T."/>
            <person name="Oh Y."/>
            <person name="Young N."/>
            <person name="Fitzgerald M."/>
            <person name="Haas B.J."/>
            <person name="Zeng Q."/>
            <person name="Young S."/>
            <person name="Adiconis X."/>
            <person name="Fan L."/>
            <person name="Levin J.Z."/>
            <person name="Mitchell T.K."/>
            <person name="Okubara P.A."/>
            <person name="Farman M.L."/>
            <person name="Kohn L.M."/>
            <person name="Birren B."/>
            <person name="Ma L.-J."/>
            <person name="Dean R.A."/>
        </authorList>
    </citation>
    <scope>NUCLEOTIDE SEQUENCE</scope>
    <source>
        <strain evidence="8">R3-111a-1</strain>
    </source>
</reference>
<feature type="compositionally biased region" description="Basic and acidic residues" evidence="6">
    <location>
        <begin position="1364"/>
        <end position="1375"/>
    </location>
</feature>
<reference evidence="9" key="1">
    <citation type="submission" date="2010-07" db="EMBL/GenBank/DDBJ databases">
        <title>The genome sequence of Gaeumannomyces graminis var. tritici strain R3-111a-1.</title>
        <authorList>
            <consortium name="The Broad Institute Genome Sequencing Platform"/>
            <person name="Ma L.-J."/>
            <person name="Dead R."/>
            <person name="Young S."/>
            <person name="Zeng Q."/>
            <person name="Koehrsen M."/>
            <person name="Alvarado L."/>
            <person name="Berlin A."/>
            <person name="Chapman S.B."/>
            <person name="Chen Z."/>
            <person name="Freedman E."/>
            <person name="Gellesch M."/>
            <person name="Goldberg J."/>
            <person name="Griggs A."/>
            <person name="Gujja S."/>
            <person name="Heilman E.R."/>
            <person name="Heiman D."/>
            <person name="Hepburn T."/>
            <person name="Howarth C."/>
            <person name="Jen D."/>
            <person name="Larson L."/>
            <person name="Mehta T."/>
            <person name="Neiman D."/>
            <person name="Pearson M."/>
            <person name="Roberts A."/>
            <person name="Saif S."/>
            <person name="Shea T."/>
            <person name="Shenoy N."/>
            <person name="Sisk P."/>
            <person name="Stolte C."/>
            <person name="Sykes S."/>
            <person name="Walk T."/>
            <person name="White J."/>
            <person name="Yandava C."/>
            <person name="Haas B."/>
            <person name="Nusbaum C."/>
            <person name="Birren B."/>
        </authorList>
    </citation>
    <scope>NUCLEOTIDE SEQUENCE [LARGE SCALE GENOMIC DNA]</scope>
    <source>
        <strain evidence="9">R3-111a-1</strain>
    </source>
</reference>
<dbReference type="GO" id="GO:0007064">
    <property type="term" value="P:mitotic sister chromatid cohesion"/>
    <property type="evidence" value="ECO:0007669"/>
    <property type="project" value="InterPro"/>
</dbReference>
<dbReference type="Gene3D" id="1.25.10.10">
    <property type="entry name" value="Leucine-rich Repeat Variant"/>
    <property type="match status" value="1"/>
</dbReference>
<dbReference type="HOGENOM" id="CLU_002562_0_0_1"/>
<dbReference type="InterPro" id="IPR011989">
    <property type="entry name" value="ARM-like"/>
</dbReference>